<feature type="domain" description="DUF732" evidence="1">
    <location>
        <begin position="24"/>
        <end position="87"/>
    </location>
</feature>
<gene>
    <name evidence="2" type="ORF">MALV_57630</name>
</gene>
<evidence type="ECO:0000259" key="1">
    <source>
        <dbReference type="Pfam" id="PF05305"/>
    </source>
</evidence>
<dbReference type="EMBL" id="AP022566">
    <property type="protein sequence ID" value="BBX30638.1"/>
    <property type="molecule type" value="Genomic_DNA"/>
</dbReference>
<evidence type="ECO:0000313" key="3">
    <source>
        <dbReference type="Proteomes" id="UP000466906"/>
    </source>
</evidence>
<keyword evidence="3" id="KW-1185">Reference proteome</keyword>
<evidence type="ECO:0000313" key="2">
    <source>
        <dbReference type="EMBL" id="BBX30638.1"/>
    </source>
</evidence>
<accession>A0A6N4V252</accession>
<organism evidence="2 3">
    <name type="scientific">Mycolicibacterium alvei</name>
    <dbReference type="NCBI Taxonomy" id="67081"/>
    <lineage>
        <taxon>Bacteria</taxon>
        <taxon>Bacillati</taxon>
        <taxon>Actinomycetota</taxon>
        <taxon>Actinomycetes</taxon>
        <taxon>Mycobacteriales</taxon>
        <taxon>Mycobacteriaceae</taxon>
        <taxon>Mycolicibacterium</taxon>
    </lineage>
</organism>
<sequence>MLGAAAGPAAAWPIPLTSDEINYLNATRGVFPGDDDQRLLAGRQMCRGLYTGQSAQAVINAAAAQYGASPDQASAALGAARGTLCTQAPG</sequence>
<dbReference type="KEGG" id="malv:MALV_57630"/>
<dbReference type="Proteomes" id="UP000466906">
    <property type="component" value="Plasmid pJCM12272"/>
</dbReference>
<dbReference type="Pfam" id="PF05305">
    <property type="entry name" value="DUF732"/>
    <property type="match status" value="1"/>
</dbReference>
<keyword evidence="2" id="KW-0614">Plasmid</keyword>
<dbReference type="InterPro" id="IPR007969">
    <property type="entry name" value="DUF732"/>
</dbReference>
<reference evidence="2 3" key="1">
    <citation type="journal article" date="2019" name="Emerg. Microbes Infect.">
        <title>Comprehensive subspecies identification of 175 nontuberculous mycobacteria species based on 7547 genomic profiles.</title>
        <authorList>
            <person name="Matsumoto Y."/>
            <person name="Kinjo T."/>
            <person name="Motooka D."/>
            <person name="Nabeya D."/>
            <person name="Jung N."/>
            <person name="Uechi K."/>
            <person name="Horii T."/>
            <person name="Iida T."/>
            <person name="Fujita J."/>
            <person name="Nakamura S."/>
        </authorList>
    </citation>
    <scope>NUCLEOTIDE SEQUENCE [LARGE SCALE GENOMIC DNA]</scope>
    <source>
        <strain evidence="2 3">JCM 12272</strain>
        <plasmid evidence="2">pJCM12272</plasmid>
    </source>
</reference>
<dbReference type="AlphaFoldDB" id="A0A6N4V252"/>
<proteinExistence type="predicted"/>
<protein>
    <recommendedName>
        <fullName evidence="1">DUF732 domain-containing protein</fullName>
    </recommendedName>
</protein>
<name>A0A6N4V252_9MYCO</name>
<geneLocation type="plasmid" evidence="2 3">
    <name>pJCM12272</name>
</geneLocation>